<dbReference type="Gene3D" id="3.30.450.40">
    <property type="match status" value="1"/>
</dbReference>
<dbReference type="PANTHER" id="PTHR43711:SF1">
    <property type="entry name" value="HISTIDINE KINASE 1"/>
    <property type="match status" value="1"/>
</dbReference>
<dbReference type="InterPro" id="IPR036097">
    <property type="entry name" value="HisK_dim/P_sf"/>
</dbReference>
<dbReference type="AlphaFoldDB" id="A0A923KTB1"/>
<evidence type="ECO:0000259" key="15">
    <source>
        <dbReference type="PROSITE" id="PS50113"/>
    </source>
</evidence>
<dbReference type="InterPro" id="IPR000014">
    <property type="entry name" value="PAS"/>
</dbReference>
<keyword evidence="5" id="KW-0808">Transferase</keyword>
<dbReference type="RefSeq" id="WP_186914451.1">
    <property type="nucleotide sequence ID" value="NZ_JACOFZ010000001.1"/>
</dbReference>
<dbReference type="InterPro" id="IPR003661">
    <property type="entry name" value="HisK_dim/P_dom"/>
</dbReference>
<evidence type="ECO:0000256" key="5">
    <source>
        <dbReference type="ARBA" id="ARBA00022679"/>
    </source>
</evidence>
<dbReference type="InterPro" id="IPR019734">
    <property type="entry name" value="TPR_rpt"/>
</dbReference>
<dbReference type="SUPFAM" id="SSF55781">
    <property type="entry name" value="GAF domain-like"/>
    <property type="match status" value="1"/>
</dbReference>
<dbReference type="Proteomes" id="UP000627446">
    <property type="component" value="Unassembled WGS sequence"/>
</dbReference>
<dbReference type="InterPro" id="IPR035965">
    <property type="entry name" value="PAS-like_dom_sf"/>
</dbReference>
<evidence type="ECO:0000256" key="12">
    <source>
        <dbReference type="ARBA" id="ARBA00070616"/>
    </source>
</evidence>
<dbReference type="GO" id="GO:0000155">
    <property type="term" value="F:phosphorelay sensor kinase activity"/>
    <property type="evidence" value="ECO:0007669"/>
    <property type="project" value="InterPro"/>
</dbReference>
<dbReference type="GO" id="GO:0005524">
    <property type="term" value="F:ATP binding"/>
    <property type="evidence" value="ECO:0007669"/>
    <property type="project" value="UniProtKB-KW"/>
</dbReference>
<keyword evidence="9" id="KW-0902">Two-component regulatory system</keyword>
<evidence type="ECO:0000256" key="3">
    <source>
        <dbReference type="ARBA" id="ARBA00012438"/>
    </source>
</evidence>
<keyword evidence="6" id="KW-0547">Nucleotide-binding</keyword>
<dbReference type="Gene3D" id="1.25.40.10">
    <property type="entry name" value="Tetratricopeptide repeat domain"/>
    <property type="match status" value="2"/>
</dbReference>
<dbReference type="CDD" id="cd00082">
    <property type="entry name" value="HisKA"/>
    <property type="match status" value="1"/>
</dbReference>
<accession>A0A923KTB1</accession>
<dbReference type="PANTHER" id="PTHR43711">
    <property type="entry name" value="TWO-COMPONENT HISTIDINE KINASE"/>
    <property type="match status" value="1"/>
</dbReference>
<dbReference type="InterPro" id="IPR005467">
    <property type="entry name" value="His_kinase_dom"/>
</dbReference>
<dbReference type="PROSITE" id="PS50113">
    <property type="entry name" value="PAC"/>
    <property type="match status" value="1"/>
</dbReference>
<dbReference type="Pfam" id="PF02518">
    <property type="entry name" value="HATPase_c"/>
    <property type="match status" value="1"/>
</dbReference>
<dbReference type="EC" id="2.7.13.3" evidence="3"/>
<keyword evidence="8" id="KW-0067">ATP-binding</keyword>
<dbReference type="SUPFAM" id="SSF55785">
    <property type="entry name" value="PYP-like sensor domain (PAS domain)"/>
    <property type="match status" value="1"/>
</dbReference>
<dbReference type="InterPro" id="IPR029016">
    <property type="entry name" value="GAF-like_dom_sf"/>
</dbReference>
<evidence type="ECO:0000259" key="14">
    <source>
        <dbReference type="PROSITE" id="PS50112"/>
    </source>
</evidence>
<dbReference type="InterPro" id="IPR011990">
    <property type="entry name" value="TPR-like_helical_dom_sf"/>
</dbReference>
<organism evidence="16 17">
    <name type="scientific">Undibacterium nitidum</name>
    <dbReference type="NCBI Taxonomy" id="2762298"/>
    <lineage>
        <taxon>Bacteria</taxon>
        <taxon>Pseudomonadati</taxon>
        <taxon>Pseudomonadota</taxon>
        <taxon>Betaproteobacteria</taxon>
        <taxon>Burkholderiales</taxon>
        <taxon>Oxalobacteraceae</taxon>
        <taxon>Undibacterium</taxon>
    </lineage>
</organism>
<dbReference type="SMART" id="SM00387">
    <property type="entry name" value="HATPase_c"/>
    <property type="match status" value="1"/>
</dbReference>
<dbReference type="SMART" id="SM00028">
    <property type="entry name" value="TPR"/>
    <property type="match status" value="3"/>
</dbReference>
<evidence type="ECO:0000256" key="11">
    <source>
        <dbReference type="ARBA" id="ARBA00059827"/>
    </source>
</evidence>
<evidence type="ECO:0000256" key="8">
    <source>
        <dbReference type="ARBA" id="ARBA00022840"/>
    </source>
</evidence>
<dbReference type="Pfam" id="PF01590">
    <property type="entry name" value="GAF"/>
    <property type="match status" value="1"/>
</dbReference>
<feature type="domain" description="PAC" evidence="15">
    <location>
        <begin position="625"/>
        <end position="675"/>
    </location>
</feature>
<evidence type="ECO:0000259" key="13">
    <source>
        <dbReference type="PROSITE" id="PS50109"/>
    </source>
</evidence>
<dbReference type="FunFam" id="3.30.450.20:FF:000060">
    <property type="entry name" value="Sensor protein FixL"/>
    <property type="match status" value="1"/>
</dbReference>
<dbReference type="InterPro" id="IPR013767">
    <property type="entry name" value="PAS_fold"/>
</dbReference>
<reference evidence="16" key="1">
    <citation type="submission" date="2020-08" db="EMBL/GenBank/DDBJ databases">
        <title>Novel species isolated from subtropical streams in China.</title>
        <authorList>
            <person name="Lu H."/>
        </authorList>
    </citation>
    <scope>NUCLEOTIDE SEQUENCE</scope>
    <source>
        <strain evidence="16">LX22W</strain>
    </source>
</reference>
<dbReference type="InterPro" id="IPR036890">
    <property type="entry name" value="HATPase_C_sf"/>
</dbReference>
<keyword evidence="4" id="KW-0597">Phosphoprotein</keyword>
<dbReference type="EMBL" id="JACOFZ010000001">
    <property type="protein sequence ID" value="MBC3881102.1"/>
    <property type="molecule type" value="Genomic_DNA"/>
</dbReference>
<dbReference type="InterPro" id="IPR004358">
    <property type="entry name" value="Sig_transdc_His_kin-like_C"/>
</dbReference>
<feature type="domain" description="PAS" evidence="14">
    <location>
        <begin position="555"/>
        <end position="601"/>
    </location>
</feature>
<evidence type="ECO:0000256" key="7">
    <source>
        <dbReference type="ARBA" id="ARBA00022777"/>
    </source>
</evidence>
<dbReference type="Gene3D" id="3.30.450.20">
    <property type="entry name" value="PAS domain"/>
    <property type="match status" value="1"/>
</dbReference>
<keyword evidence="17" id="KW-1185">Reference proteome</keyword>
<evidence type="ECO:0000256" key="10">
    <source>
        <dbReference type="ARBA" id="ARBA00023136"/>
    </source>
</evidence>
<dbReference type="FunFam" id="3.30.565.10:FF:000006">
    <property type="entry name" value="Sensor histidine kinase WalK"/>
    <property type="match status" value="1"/>
</dbReference>
<dbReference type="PROSITE" id="PS50109">
    <property type="entry name" value="HIS_KIN"/>
    <property type="match status" value="1"/>
</dbReference>
<protein>
    <recommendedName>
        <fullName evidence="12">Sensor protein FixL</fullName>
        <ecNumber evidence="3">2.7.13.3</ecNumber>
    </recommendedName>
</protein>
<comment type="caution">
    <text evidence="16">The sequence shown here is derived from an EMBL/GenBank/DDBJ whole genome shotgun (WGS) entry which is preliminary data.</text>
</comment>
<comment type="catalytic activity">
    <reaction evidence="1">
        <text>ATP + protein L-histidine = ADP + protein N-phospho-L-histidine.</text>
        <dbReference type="EC" id="2.7.13.3"/>
    </reaction>
</comment>
<evidence type="ECO:0000256" key="1">
    <source>
        <dbReference type="ARBA" id="ARBA00000085"/>
    </source>
</evidence>
<evidence type="ECO:0000256" key="6">
    <source>
        <dbReference type="ARBA" id="ARBA00022741"/>
    </source>
</evidence>
<evidence type="ECO:0000256" key="9">
    <source>
        <dbReference type="ARBA" id="ARBA00023012"/>
    </source>
</evidence>
<keyword evidence="7" id="KW-0418">Kinase</keyword>
<dbReference type="InterPro" id="IPR003018">
    <property type="entry name" value="GAF"/>
</dbReference>
<dbReference type="SMART" id="SM00388">
    <property type="entry name" value="HisKA"/>
    <property type="match status" value="1"/>
</dbReference>
<evidence type="ECO:0000313" key="17">
    <source>
        <dbReference type="Proteomes" id="UP000627446"/>
    </source>
</evidence>
<dbReference type="GO" id="GO:0005886">
    <property type="term" value="C:plasma membrane"/>
    <property type="evidence" value="ECO:0007669"/>
    <property type="project" value="UniProtKB-SubCell"/>
</dbReference>
<evidence type="ECO:0000256" key="2">
    <source>
        <dbReference type="ARBA" id="ARBA00004429"/>
    </source>
</evidence>
<dbReference type="SUPFAM" id="SSF48452">
    <property type="entry name" value="TPR-like"/>
    <property type="match status" value="2"/>
</dbReference>
<proteinExistence type="predicted"/>
<dbReference type="SUPFAM" id="SSF47384">
    <property type="entry name" value="Homodimeric domain of signal transducing histidine kinase"/>
    <property type="match status" value="1"/>
</dbReference>
<gene>
    <name evidence="16" type="ORF">H8K36_06940</name>
</gene>
<sequence>MSASDGPTANIIARIRHIGRRRPRLAIRFFHHLEQTASSEKNTALQIDLLLERYSIQERLGETNALIDELNNASFLADACDLIEHAGKIMVALGRINFGLGQYRDAANFWLRAIDLCGFTRDLESMVEARIGLGQIYDTMGDYESGARFVRDAGVLLKQIDNPYLNAKQTINLAINYLHDGKPQQAAPILIEAQREALRAKADEYYAETLWYLGVIEFDKNNFSEAKNLTEQALIAAKKCGYKWLFGAVNDTLAKIALKQGEVKSAIAIYQDALLSAKEMASLPQIANFYDALSRLYESQHEYQAALNFSRLHQETAKQLNQLSSGDGFQDLRNYDISRKAPPELLLELEANPALDHCGFNEALRIIASKALEILRVEYICIWLRDEHSNHLICHTIHGPSPLPFEQGCAMNFDHYATYFQELSNTRNPFVVHDVRLHPAAKDFIEAANRIGLKSILDMPMKKDQGQVGVLSLGQCHRQRNWSREDILYASHIGSLIVHALTTARFIDDQKLLEQKVEERTQEVMEKSKYLEKAYSDLLSKDKALQDHALHNQTILDNLADGVITIDTHGTIRSFNLAAIRIFGYSLNEVIGENVKMLMPEPDQSRHDSYLSHYHTTGEARVIGVGRELQGRRKNGNVFPMELAITKSYERDEVIYVGITRDITERRRLDKLKSEFISTVSHELRTPLTSIQGSLSLLENGVAAKLPEPALKLITLASRNSQRLIVLINDLLDIEKLAAGKMALNLSSIDLVTLVKQSIRDNGGYGLKYEVQYVLGEHPEKQLINADSVRLAQVLANLLSNAAKFSAQSNQVDIRILDSENQVCVEIEDHGHGIPEDFQGEIFNSFAQANNGDTRQQGGTGLGLKISKSLIEAMHGSIGFRTTVGSGTVFWFKLSKAVAD</sequence>
<evidence type="ECO:0000256" key="4">
    <source>
        <dbReference type="ARBA" id="ARBA00022553"/>
    </source>
</evidence>
<name>A0A923KTB1_9BURK</name>
<dbReference type="Pfam" id="PF00989">
    <property type="entry name" value="PAS"/>
    <property type="match status" value="1"/>
</dbReference>
<dbReference type="PROSITE" id="PS50112">
    <property type="entry name" value="PAS"/>
    <property type="match status" value="1"/>
</dbReference>
<dbReference type="CDD" id="cd00130">
    <property type="entry name" value="PAS"/>
    <property type="match status" value="1"/>
</dbReference>
<dbReference type="Gene3D" id="1.10.287.130">
    <property type="match status" value="1"/>
</dbReference>
<dbReference type="GO" id="GO:0006355">
    <property type="term" value="P:regulation of DNA-templated transcription"/>
    <property type="evidence" value="ECO:0007669"/>
    <property type="project" value="InterPro"/>
</dbReference>
<comment type="function">
    <text evidence="11">Putative oxygen sensor; modulates the activity of FixJ, a transcriptional activator of nitrogen fixation fixK gene. FixL probably acts as a kinase that phosphorylates FixJ.</text>
</comment>
<evidence type="ECO:0000313" key="16">
    <source>
        <dbReference type="EMBL" id="MBC3881102.1"/>
    </source>
</evidence>
<dbReference type="FunFam" id="1.10.287.130:FF:000001">
    <property type="entry name" value="Two-component sensor histidine kinase"/>
    <property type="match status" value="1"/>
</dbReference>
<dbReference type="SUPFAM" id="SSF55874">
    <property type="entry name" value="ATPase domain of HSP90 chaperone/DNA topoisomerase II/histidine kinase"/>
    <property type="match status" value="1"/>
</dbReference>
<dbReference type="PRINTS" id="PR00344">
    <property type="entry name" value="BCTRLSENSOR"/>
</dbReference>
<dbReference type="SMART" id="SM00065">
    <property type="entry name" value="GAF"/>
    <property type="match status" value="1"/>
</dbReference>
<dbReference type="SMART" id="SM00091">
    <property type="entry name" value="PAS"/>
    <property type="match status" value="1"/>
</dbReference>
<feature type="domain" description="Histidine kinase" evidence="13">
    <location>
        <begin position="679"/>
        <end position="898"/>
    </location>
</feature>
<dbReference type="InterPro" id="IPR000700">
    <property type="entry name" value="PAS-assoc_C"/>
</dbReference>
<dbReference type="Pfam" id="PF00512">
    <property type="entry name" value="HisKA"/>
    <property type="match status" value="1"/>
</dbReference>
<keyword evidence="10" id="KW-0472">Membrane</keyword>
<dbReference type="NCBIfam" id="TIGR00229">
    <property type="entry name" value="sensory_box"/>
    <property type="match status" value="1"/>
</dbReference>
<dbReference type="Gene3D" id="3.30.565.10">
    <property type="entry name" value="Histidine kinase-like ATPase, C-terminal domain"/>
    <property type="match status" value="1"/>
</dbReference>
<dbReference type="InterPro" id="IPR003594">
    <property type="entry name" value="HATPase_dom"/>
</dbReference>
<dbReference type="InterPro" id="IPR050736">
    <property type="entry name" value="Sensor_HK_Regulatory"/>
</dbReference>
<comment type="subcellular location">
    <subcellularLocation>
        <location evidence="2">Cell inner membrane</location>
        <topology evidence="2">Multi-pass membrane protein</topology>
    </subcellularLocation>
</comment>